<dbReference type="KEGG" id="dwi:26529616"/>
<keyword evidence="1" id="KW-0732">Signal</keyword>
<dbReference type="STRING" id="7260.A0A0Q9X125"/>
<dbReference type="PROSITE" id="PS51406">
    <property type="entry name" value="FIBRINOGEN_C_2"/>
    <property type="match status" value="1"/>
</dbReference>
<dbReference type="GO" id="GO:0005615">
    <property type="term" value="C:extracellular space"/>
    <property type="evidence" value="ECO:0007669"/>
    <property type="project" value="TreeGrafter"/>
</dbReference>
<name>A0A0Q9X125_DROWI</name>
<dbReference type="Gene3D" id="3.90.215.10">
    <property type="entry name" value="Gamma Fibrinogen, chain A, domain 1"/>
    <property type="match status" value="1"/>
</dbReference>
<dbReference type="SUPFAM" id="SSF56496">
    <property type="entry name" value="Fibrinogen C-terminal domain-like"/>
    <property type="match status" value="1"/>
</dbReference>
<dbReference type="InterPro" id="IPR050373">
    <property type="entry name" value="Fibrinogen_C-term_domain"/>
</dbReference>
<sequence>MKVVWIYLAVSCLTIIKCLNAEILPTSKFTDEVIGDNSSTLISSIENIKTLTSCPQEFGVEGIYEITVPGLRPFPVLCNAQIAGAGYAVIASRSNAELNFYRNWKDFKNGFGDLSADFFLGLDKLHAITKSQAHELYIHLEDFNGNKRFARYDEFYIENELEFYKMSKLGAYSGDAGAAFAHKNAQFYTFDRDNEKSCVAKRRGAWWHNACTWSNLFGLYYGGDYRKDLGDTGLTWEHWRGRYYSYKIMKMMVRPKSCCP</sequence>
<evidence type="ECO:0000259" key="2">
    <source>
        <dbReference type="PROSITE" id="PS51406"/>
    </source>
</evidence>
<dbReference type="PANTHER" id="PTHR19143">
    <property type="entry name" value="FIBRINOGEN/TENASCIN/ANGIOPOEITIN"/>
    <property type="match status" value="1"/>
</dbReference>
<keyword evidence="4" id="KW-1185">Reference proteome</keyword>
<proteinExistence type="predicted"/>
<evidence type="ECO:0000313" key="4">
    <source>
        <dbReference type="Proteomes" id="UP000007798"/>
    </source>
</evidence>
<accession>A0A0Q9X125</accession>
<dbReference type="OrthoDB" id="6145874at2759"/>
<dbReference type="SMR" id="A0A0Q9X125"/>
<feature type="domain" description="Fibrinogen C-terminal" evidence="2">
    <location>
        <begin position="45"/>
        <end position="257"/>
    </location>
</feature>
<dbReference type="Pfam" id="PF00147">
    <property type="entry name" value="Fibrinogen_C"/>
    <property type="match status" value="1"/>
</dbReference>
<dbReference type="EMBL" id="CH963857">
    <property type="protein sequence ID" value="KRF98427.1"/>
    <property type="molecule type" value="Genomic_DNA"/>
</dbReference>
<dbReference type="SMART" id="SM00186">
    <property type="entry name" value="FBG"/>
    <property type="match status" value="1"/>
</dbReference>
<dbReference type="InParanoid" id="A0A0Q9X125"/>
<dbReference type="CDD" id="cd00087">
    <property type="entry name" value="FReD"/>
    <property type="match status" value="1"/>
</dbReference>
<reference evidence="3 4" key="1">
    <citation type="journal article" date="2007" name="Nature">
        <title>Evolution of genes and genomes on the Drosophila phylogeny.</title>
        <authorList>
            <consortium name="Drosophila 12 Genomes Consortium"/>
            <person name="Clark A.G."/>
            <person name="Eisen M.B."/>
            <person name="Smith D.R."/>
            <person name="Bergman C.M."/>
            <person name="Oliver B."/>
            <person name="Markow T.A."/>
            <person name="Kaufman T.C."/>
            <person name="Kellis M."/>
            <person name="Gelbart W."/>
            <person name="Iyer V.N."/>
            <person name="Pollard D.A."/>
            <person name="Sackton T.B."/>
            <person name="Larracuente A.M."/>
            <person name="Singh N.D."/>
            <person name="Abad J.P."/>
            <person name="Abt D.N."/>
            <person name="Adryan B."/>
            <person name="Aguade M."/>
            <person name="Akashi H."/>
            <person name="Anderson W.W."/>
            <person name="Aquadro C.F."/>
            <person name="Ardell D.H."/>
            <person name="Arguello R."/>
            <person name="Artieri C.G."/>
            <person name="Barbash D.A."/>
            <person name="Barker D."/>
            <person name="Barsanti P."/>
            <person name="Batterham P."/>
            <person name="Batzoglou S."/>
            <person name="Begun D."/>
            <person name="Bhutkar A."/>
            <person name="Blanco E."/>
            <person name="Bosak S.A."/>
            <person name="Bradley R.K."/>
            <person name="Brand A.D."/>
            <person name="Brent M.R."/>
            <person name="Brooks A.N."/>
            <person name="Brown R.H."/>
            <person name="Butlin R.K."/>
            <person name="Caggese C."/>
            <person name="Calvi B.R."/>
            <person name="Bernardo de Carvalho A."/>
            <person name="Caspi A."/>
            <person name="Castrezana S."/>
            <person name="Celniker S.E."/>
            <person name="Chang J.L."/>
            <person name="Chapple C."/>
            <person name="Chatterji S."/>
            <person name="Chinwalla A."/>
            <person name="Civetta A."/>
            <person name="Clifton S.W."/>
            <person name="Comeron J.M."/>
            <person name="Costello J.C."/>
            <person name="Coyne J.A."/>
            <person name="Daub J."/>
            <person name="David R.G."/>
            <person name="Delcher A.L."/>
            <person name="Delehaunty K."/>
            <person name="Do C.B."/>
            <person name="Ebling H."/>
            <person name="Edwards K."/>
            <person name="Eickbush T."/>
            <person name="Evans J.D."/>
            <person name="Filipski A."/>
            <person name="Findeiss S."/>
            <person name="Freyhult E."/>
            <person name="Fulton L."/>
            <person name="Fulton R."/>
            <person name="Garcia A.C."/>
            <person name="Gardiner A."/>
            <person name="Garfield D.A."/>
            <person name="Garvin B.E."/>
            <person name="Gibson G."/>
            <person name="Gilbert D."/>
            <person name="Gnerre S."/>
            <person name="Godfrey J."/>
            <person name="Good R."/>
            <person name="Gotea V."/>
            <person name="Gravely B."/>
            <person name="Greenberg A.J."/>
            <person name="Griffiths-Jones S."/>
            <person name="Gross S."/>
            <person name="Guigo R."/>
            <person name="Gustafson E.A."/>
            <person name="Haerty W."/>
            <person name="Hahn M.W."/>
            <person name="Halligan D.L."/>
            <person name="Halpern A.L."/>
            <person name="Halter G.M."/>
            <person name="Han M.V."/>
            <person name="Heger A."/>
            <person name="Hillier L."/>
            <person name="Hinrichs A.S."/>
            <person name="Holmes I."/>
            <person name="Hoskins R.A."/>
            <person name="Hubisz M.J."/>
            <person name="Hultmark D."/>
            <person name="Huntley M.A."/>
            <person name="Jaffe D.B."/>
            <person name="Jagadeeshan S."/>
            <person name="Jeck W.R."/>
            <person name="Johnson J."/>
            <person name="Jones C.D."/>
            <person name="Jordan W.C."/>
            <person name="Karpen G.H."/>
            <person name="Kataoka E."/>
            <person name="Keightley P.D."/>
            <person name="Kheradpour P."/>
            <person name="Kirkness E.F."/>
            <person name="Koerich L.B."/>
            <person name="Kristiansen K."/>
            <person name="Kudrna D."/>
            <person name="Kulathinal R.J."/>
            <person name="Kumar S."/>
            <person name="Kwok R."/>
            <person name="Lander E."/>
            <person name="Langley C.H."/>
            <person name="Lapoint R."/>
            <person name="Lazzaro B.P."/>
            <person name="Lee S.J."/>
            <person name="Levesque L."/>
            <person name="Li R."/>
            <person name="Lin C.F."/>
            <person name="Lin M.F."/>
            <person name="Lindblad-Toh K."/>
            <person name="Llopart A."/>
            <person name="Long M."/>
            <person name="Low L."/>
            <person name="Lozovsky E."/>
            <person name="Lu J."/>
            <person name="Luo M."/>
            <person name="Machado C.A."/>
            <person name="Makalowski W."/>
            <person name="Marzo M."/>
            <person name="Matsuda M."/>
            <person name="Matzkin L."/>
            <person name="McAllister B."/>
            <person name="McBride C.S."/>
            <person name="McKernan B."/>
            <person name="McKernan K."/>
            <person name="Mendez-Lago M."/>
            <person name="Minx P."/>
            <person name="Mollenhauer M.U."/>
            <person name="Montooth K."/>
            <person name="Mount S.M."/>
            <person name="Mu X."/>
            <person name="Myers E."/>
            <person name="Negre B."/>
            <person name="Newfeld S."/>
            <person name="Nielsen R."/>
            <person name="Noor M.A."/>
            <person name="O'Grady P."/>
            <person name="Pachter L."/>
            <person name="Papaceit M."/>
            <person name="Parisi M.J."/>
            <person name="Parisi M."/>
            <person name="Parts L."/>
            <person name="Pedersen J.S."/>
            <person name="Pesole G."/>
            <person name="Phillippy A.M."/>
            <person name="Ponting C.P."/>
            <person name="Pop M."/>
            <person name="Porcelli D."/>
            <person name="Powell J.R."/>
            <person name="Prohaska S."/>
            <person name="Pruitt K."/>
            <person name="Puig M."/>
            <person name="Quesneville H."/>
            <person name="Ram K.R."/>
            <person name="Rand D."/>
            <person name="Rasmussen M.D."/>
            <person name="Reed L.K."/>
            <person name="Reenan R."/>
            <person name="Reily A."/>
            <person name="Remington K.A."/>
            <person name="Rieger T.T."/>
            <person name="Ritchie M.G."/>
            <person name="Robin C."/>
            <person name="Rogers Y.H."/>
            <person name="Rohde C."/>
            <person name="Rozas J."/>
            <person name="Rubenfield M.J."/>
            <person name="Ruiz A."/>
            <person name="Russo S."/>
            <person name="Salzberg S.L."/>
            <person name="Sanchez-Gracia A."/>
            <person name="Saranga D.J."/>
            <person name="Sato H."/>
            <person name="Schaeffer S.W."/>
            <person name="Schatz M.C."/>
            <person name="Schlenke T."/>
            <person name="Schwartz R."/>
            <person name="Segarra C."/>
            <person name="Singh R.S."/>
            <person name="Sirot L."/>
            <person name="Sirota M."/>
            <person name="Sisneros N.B."/>
            <person name="Smith C.D."/>
            <person name="Smith T.F."/>
            <person name="Spieth J."/>
            <person name="Stage D.E."/>
            <person name="Stark A."/>
            <person name="Stephan W."/>
            <person name="Strausberg R.L."/>
            <person name="Strempel S."/>
            <person name="Sturgill D."/>
            <person name="Sutton G."/>
            <person name="Sutton G.G."/>
            <person name="Tao W."/>
            <person name="Teichmann S."/>
            <person name="Tobari Y.N."/>
            <person name="Tomimura Y."/>
            <person name="Tsolas J.M."/>
            <person name="Valente V.L."/>
            <person name="Venter E."/>
            <person name="Venter J.C."/>
            <person name="Vicario S."/>
            <person name="Vieira F.G."/>
            <person name="Vilella A.J."/>
            <person name="Villasante A."/>
            <person name="Walenz B."/>
            <person name="Wang J."/>
            <person name="Wasserman M."/>
            <person name="Watts T."/>
            <person name="Wilson D."/>
            <person name="Wilson R.K."/>
            <person name="Wing R.A."/>
            <person name="Wolfner M.F."/>
            <person name="Wong A."/>
            <person name="Wong G.K."/>
            <person name="Wu C.I."/>
            <person name="Wu G."/>
            <person name="Yamamoto D."/>
            <person name="Yang H.P."/>
            <person name="Yang S.P."/>
            <person name="Yorke J.A."/>
            <person name="Yoshida K."/>
            <person name="Zdobnov E."/>
            <person name="Zhang P."/>
            <person name="Zhang Y."/>
            <person name="Zimin A.V."/>
            <person name="Baldwin J."/>
            <person name="Abdouelleil A."/>
            <person name="Abdulkadir J."/>
            <person name="Abebe A."/>
            <person name="Abera B."/>
            <person name="Abreu J."/>
            <person name="Acer S.C."/>
            <person name="Aftuck L."/>
            <person name="Alexander A."/>
            <person name="An P."/>
            <person name="Anderson E."/>
            <person name="Anderson S."/>
            <person name="Arachi H."/>
            <person name="Azer M."/>
            <person name="Bachantsang P."/>
            <person name="Barry A."/>
            <person name="Bayul T."/>
            <person name="Berlin A."/>
            <person name="Bessette D."/>
            <person name="Bloom T."/>
            <person name="Blye J."/>
            <person name="Boguslavskiy L."/>
            <person name="Bonnet C."/>
            <person name="Boukhgalter B."/>
            <person name="Bourzgui I."/>
            <person name="Brown A."/>
            <person name="Cahill P."/>
            <person name="Channer S."/>
            <person name="Cheshatsang Y."/>
            <person name="Chuda L."/>
            <person name="Citroen M."/>
            <person name="Collymore A."/>
            <person name="Cooke P."/>
            <person name="Costello M."/>
            <person name="D'Aco K."/>
            <person name="Daza R."/>
            <person name="De Haan G."/>
            <person name="DeGray S."/>
            <person name="DeMaso C."/>
            <person name="Dhargay N."/>
            <person name="Dooley K."/>
            <person name="Dooley E."/>
            <person name="Doricent M."/>
            <person name="Dorje P."/>
            <person name="Dorjee K."/>
            <person name="Dupes A."/>
            <person name="Elong R."/>
            <person name="Falk J."/>
            <person name="Farina A."/>
            <person name="Faro S."/>
            <person name="Ferguson D."/>
            <person name="Fisher S."/>
            <person name="Foley C.D."/>
            <person name="Franke A."/>
            <person name="Friedrich D."/>
            <person name="Gadbois L."/>
            <person name="Gearin G."/>
            <person name="Gearin C.R."/>
            <person name="Giannoukos G."/>
            <person name="Goode T."/>
            <person name="Graham J."/>
            <person name="Grandbois E."/>
            <person name="Grewal S."/>
            <person name="Gyaltsen K."/>
            <person name="Hafez N."/>
            <person name="Hagos B."/>
            <person name="Hall J."/>
            <person name="Henson C."/>
            <person name="Hollinger A."/>
            <person name="Honan T."/>
            <person name="Huard M.D."/>
            <person name="Hughes L."/>
            <person name="Hurhula B."/>
            <person name="Husby M.E."/>
            <person name="Kamat A."/>
            <person name="Kanga B."/>
            <person name="Kashin S."/>
            <person name="Khazanovich D."/>
            <person name="Kisner P."/>
            <person name="Lance K."/>
            <person name="Lara M."/>
            <person name="Lee W."/>
            <person name="Lennon N."/>
            <person name="Letendre F."/>
            <person name="LeVine R."/>
            <person name="Lipovsky A."/>
            <person name="Liu X."/>
            <person name="Liu J."/>
            <person name="Liu S."/>
            <person name="Lokyitsang T."/>
            <person name="Lokyitsang Y."/>
            <person name="Lubonja R."/>
            <person name="Lui A."/>
            <person name="MacDonald P."/>
            <person name="Magnisalis V."/>
            <person name="Maru K."/>
            <person name="Matthews C."/>
            <person name="McCusker W."/>
            <person name="McDonough S."/>
            <person name="Mehta T."/>
            <person name="Meldrim J."/>
            <person name="Meneus L."/>
            <person name="Mihai O."/>
            <person name="Mihalev A."/>
            <person name="Mihova T."/>
            <person name="Mittelman R."/>
            <person name="Mlenga V."/>
            <person name="Montmayeur A."/>
            <person name="Mulrain L."/>
            <person name="Navidi A."/>
            <person name="Naylor J."/>
            <person name="Negash T."/>
            <person name="Nguyen T."/>
            <person name="Nguyen N."/>
            <person name="Nicol R."/>
            <person name="Norbu C."/>
            <person name="Norbu N."/>
            <person name="Novod N."/>
            <person name="O'Neill B."/>
            <person name="Osman S."/>
            <person name="Markiewicz E."/>
            <person name="Oyono O.L."/>
            <person name="Patti C."/>
            <person name="Phunkhang P."/>
            <person name="Pierre F."/>
            <person name="Priest M."/>
            <person name="Raghuraman S."/>
            <person name="Rege F."/>
            <person name="Reyes R."/>
            <person name="Rise C."/>
            <person name="Rogov P."/>
            <person name="Ross K."/>
            <person name="Ryan E."/>
            <person name="Settipalli S."/>
            <person name="Shea T."/>
            <person name="Sherpa N."/>
            <person name="Shi L."/>
            <person name="Shih D."/>
            <person name="Sparrow T."/>
            <person name="Spaulding J."/>
            <person name="Stalker J."/>
            <person name="Stange-Thomann N."/>
            <person name="Stavropoulos S."/>
            <person name="Stone C."/>
            <person name="Strader C."/>
            <person name="Tesfaye S."/>
            <person name="Thomson T."/>
            <person name="Thoulutsang Y."/>
            <person name="Thoulutsang D."/>
            <person name="Topham K."/>
            <person name="Topping I."/>
            <person name="Tsamla T."/>
            <person name="Vassiliev H."/>
            <person name="Vo A."/>
            <person name="Wangchuk T."/>
            <person name="Wangdi T."/>
            <person name="Weiand M."/>
            <person name="Wilkinson J."/>
            <person name="Wilson A."/>
            <person name="Yadav S."/>
            <person name="Young G."/>
            <person name="Yu Q."/>
            <person name="Zembek L."/>
            <person name="Zhong D."/>
            <person name="Zimmer A."/>
            <person name="Zwirko Z."/>
            <person name="Jaffe D.B."/>
            <person name="Alvarez P."/>
            <person name="Brockman W."/>
            <person name="Butler J."/>
            <person name="Chin C."/>
            <person name="Gnerre S."/>
            <person name="Grabherr M."/>
            <person name="Kleber M."/>
            <person name="Mauceli E."/>
            <person name="MacCallum I."/>
        </authorList>
    </citation>
    <scope>NUCLEOTIDE SEQUENCE [LARGE SCALE GENOMIC DNA]</scope>
    <source>
        <strain evidence="4">Tucson 14030-0811.24</strain>
    </source>
</reference>
<dbReference type="InterPro" id="IPR036056">
    <property type="entry name" value="Fibrinogen-like_C"/>
</dbReference>
<evidence type="ECO:0000313" key="3">
    <source>
        <dbReference type="EMBL" id="KRF98427.1"/>
    </source>
</evidence>
<protein>
    <recommendedName>
        <fullName evidence="2">Fibrinogen C-terminal domain-containing protein</fullName>
    </recommendedName>
</protein>
<feature type="chain" id="PRO_5006387378" description="Fibrinogen C-terminal domain-containing protein" evidence="1">
    <location>
        <begin position="22"/>
        <end position="260"/>
    </location>
</feature>
<dbReference type="Proteomes" id="UP000007798">
    <property type="component" value="Unassembled WGS sequence"/>
</dbReference>
<evidence type="ECO:0000256" key="1">
    <source>
        <dbReference type="SAM" id="SignalP"/>
    </source>
</evidence>
<gene>
    <name evidence="3" type="primary">Dwil\GK27614</name>
    <name evidence="3" type="ORF">Dwil_GK27614</name>
</gene>
<organism evidence="3 4">
    <name type="scientific">Drosophila willistoni</name>
    <name type="common">Fruit fly</name>
    <dbReference type="NCBI Taxonomy" id="7260"/>
    <lineage>
        <taxon>Eukaryota</taxon>
        <taxon>Metazoa</taxon>
        <taxon>Ecdysozoa</taxon>
        <taxon>Arthropoda</taxon>
        <taxon>Hexapoda</taxon>
        <taxon>Insecta</taxon>
        <taxon>Pterygota</taxon>
        <taxon>Neoptera</taxon>
        <taxon>Endopterygota</taxon>
        <taxon>Diptera</taxon>
        <taxon>Brachycera</taxon>
        <taxon>Muscomorpha</taxon>
        <taxon>Ephydroidea</taxon>
        <taxon>Drosophilidae</taxon>
        <taxon>Drosophila</taxon>
        <taxon>Sophophora</taxon>
    </lineage>
</organism>
<dbReference type="InterPro" id="IPR014716">
    <property type="entry name" value="Fibrinogen_a/b/g_C_1"/>
</dbReference>
<dbReference type="PANTHER" id="PTHR19143:SF458">
    <property type="entry name" value="FIBRINOGEN C-TERMINAL DOMAIN-CONTAINING PROTEIN-RELATED"/>
    <property type="match status" value="1"/>
</dbReference>
<dbReference type="InterPro" id="IPR002181">
    <property type="entry name" value="Fibrinogen_a/b/g_C_dom"/>
</dbReference>
<feature type="signal peptide" evidence="1">
    <location>
        <begin position="1"/>
        <end position="21"/>
    </location>
</feature>
<dbReference type="AlphaFoldDB" id="A0A0Q9X125"/>